<comment type="caution">
    <text evidence="2">The sequence shown here is derived from an EMBL/GenBank/DDBJ whole genome shotgun (WGS) entry which is preliminary data.</text>
</comment>
<name>A0ABV3BEZ9_9ACTN</name>
<dbReference type="EMBL" id="JBEYXV010000001">
    <property type="protein sequence ID" value="MEU6819576.1"/>
    <property type="molecule type" value="Genomic_DNA"/>
</dbReference>
<protein>
    <submittedName>
        <fullName evidence="2">NAD(P)-binding domain-containing protein</fullName>
    </submittedName>
</protein>
<dbReference type="Pfam" id="PF13738">
    <property type="entry name" value="Pyr_redox_3"/>
    <property type="match status" value="1"/>
</dbReference>
<sequence length="398" mass="42302">MSKTVVVIGAGPYGLSAAAHLRARGIPVRIFGAPVASWARRMPAGMLLRTPPAATELATPREGFTLQDYCRDAGERRLDTHDQVPVGLFLRYGRWFRDRLVPRVEDERVAAVDRGADGFRVKLSSGEVLRAGAVVVATGLTGFAHLPAPLAAAASGGPSALGLISHSSQQTDPSSFAGRSVTVVGAGQSALESAALLHEAGADVQVVARGSRVRFDAPPSSGPHWRPETPAGRSWAMYGLTRQPAAFRRLPAAARLRFAERALRPAGAWWLKERFEGRVPVLAQQQITAAETHGGGVTLRTTTPDGRTHTVESEHVLAATGYRVQLEALDFLSPELRADLIRIGGFPVLDKGFSSSVPGLYFTGPSAVATYGPAMRLVSGTRFAGPRLTKSVAAYCDE</sequence>
<dbReference type="PANTHER" id="PTHR43539">
    <property type="entry name" value="FLAVIN-BINDING MONOOXYGENASE-LIKE PROTEIN (AFU_ORTHOLOGUE AFUA_4G09220)"/>
    <property type="match status" value="1"/>
</dbReference>
<reference evidence="2 3" key="1">
    <citation type="submission" date="2024-06" db="EMBL/GenBank/DDBJ databases">
        <title>The Natural Products Discovery Center: Release of the First 8490 Sequenced Strains for Exploring Actinobacteria Biosynthetic Diversity.</title>
        <authorList>
            <person name="Kalkreuter E."/>
            <person name="Kautsar S.A."/>
            <person name="Yang D."/>
            <person name="Bader C.D."/>
            <person name="Teijaro C.N."/>
            <person name="Fluegel L."/>
            <person name="Davis C.M."/>
            <person name="Simpson J.R."/>
            <person name="Lauterbach L."/>
            <person name="Steele A.D."/>
            <person name="Gui C."/>
            <person name="Meng S."/>
            <person name="Li G."/>
            <person name="Viehrig K."/>
            <person name="Ye F."/>
            <person name="Su P."/>
            <person name="Kiefer A.F."/>
            <person name="Nichols A."/>
            <person name="Cepeda A.J."/>
            <person name="Yan W."/>
            <person name="Fan B."/>
            <person name="Jiang Y."/>
            <person name="Adhikari A."/>
            <person name="Zheng C.-J."/>
            <person name="Schuster L."/>
            <person name="Cowan T.M."/>
            <person name="Smanski M.J."/>
            <person name="Chevrette M.G."/>
            <person name="De Carvalho L.P.S."/>
            <person name="Shen B."/>
        </authorList>
    </citation>
    <scope>NUCLEOTIDE SEQUENCE [LARGE SCALE GENOMIC DNA]</scope>
    <source>
        <strain evidence="2 3">NPDC046838</strain>
    </source>
</reference>
<dbReference type="InterPro" id="IPR050982">
    <property type="entry name" value="Auxin_biosynth/cation_transpt"/>
</dbReference>
<dbReference type="RefSeq" id="WP_359343999.1">
    <property type="nucleotide sequence ID" value="NZ_JBEYXV010000001.1"/>
</dbReference>
<evidence type="ECO:0000313" key="2">
    <source>
        <dbReference type="EMBL" id="MEU6819576.1"/>
    </source>
</evidence>
<accession>A0ABV3BEZ9</accession>
<keyword evidence="1" id="KW-0560">Oxidoreductase</keyword>
<dbReference type="Proteomes" id="UP001551176">
    <property type="component" value="Unassembled WGS sequence"/>
</dbReference>
<dbReference type="InterPro" id="IPR036188">
    <property type="entry name" value="FAD/NAD-bd_sf"/>
</dbReference>
<evidence type="ECO:0000313" key="3">
    <source>
        <dbReference type="Proteomes" id="UP001551176"/>
    </source>
</evidence>
<dbReference type="PRINTS" id="PR00368">
    <property type="entry name" value="FADPNR"/>
</dbReference>
<dbReference type="PRINTS" id="PR00411">
    <property type="entry name" value="PNDRDTASEI"/>
</dbReference>
<proteinExistence type="predicted"/>
<dbReference type="SUPFAM" id="SSF51905">
    <property type="entry name" value="FAD/NAD(P)-binding domain"/>
    <property type="match status" value="1"/>
</dbReference>
<dbReference type="PANTHER" id="PTHR43539:SF91">
    <property type="entry name" value="FAD-DEPENDENT URATE HYDROXYLASE"/>
    <property type="match status" value="1"/>
</dbReference>
<keyword evidence="3" id="KW-1185">Reference proteome</keyword>
<organism evidence="2 3">
    <name type="scientific">Streptomyces atriruber</name>
    <dbReference type="NCBI Taxonomy" id="545121"/>
    <lineage>
        <taxon>Bacteria</taxon>
        <taxon>Bacillati</taxon>
        <taxon>Actinomycetota</taxon>
        <taxon>Actinomycetes</taxon>
        <taxon>Kitasatosporales</taxon>
        <taxon>Streptomycetaceae</taxon>
        <taxon>Streptomyces</taxon>
    </lineage>
</organism>
<evidence type="ECO:0000256" key="1">
    <source>
        <dbReference type="ARBA" id="ARBA00023002"/>
    </source>
</evidence>
<gene>
    <name evidence="2" type="ORF">ABZ921_03030</name>
</gene>
<dbReference type="Gene3D" id="3.50.50.60">
    <property type="entry name" value="FAD/NAD(P)-binding domain"/>
    <property type="match status" value="1"/>
</dbReference>